<dbReference type="GO" id="GO:0006270">
    <property type="term" value="P:DNA replication initiation"/>
    <property type="evidence" value="ECO:0007669"/>
    <property type="project" value="TreeGrafter"/>
</dbReference>
<reference evidence="3 4" key="1">
    <citation type="submission" date="2019-03" db="EMBL/GenBank/DDBJ databases">
        <title>Genomic Encyclopedia of Type Strains, Phase IV (KMG-IV): sequencing the most valuable type-strain genomes for metagenomic binning, comparative biology and taxonomic classification.</title>
        <authorList>
            <person name="Goeker M."/>
        </authorList>
    </citation>
    <scope>NUCLEOTIDE SEQUENCE [LARGE SCALE GENOMIC DNA]</scope>
    <source>
        <strain evidence="3 4">DSM 16326</strain>
    </source>
</reference>
<dbReference type="Proteomes" id="UP000294914">
    <property type="component" value="Unassembled WGS sequence"/>
</dbReference>
<dbReference type="InterPro" id="IPR055199">
    <property type="entry name" value="Hda_lid"/>
</dbReference>
<dbReference type="GO" id="GO:0032297">
    <property type="term" value="P:negative regulation of DNA-templated DNA replication initiation"/>
    <property type="evidence" value="ECO:0007669"/>
    <property type="project" value="InterPro"/>
</dbReference>
<dbReference type="RefSeq" id="WP_134082823.1">
    <property type="nucleotide sequence ID" value="NZ_SOQX01000003.1"/>
</dbReference>
<comment type="caution">
    <text evidence="3">The sequence shown here is derived from an EMBL/GenBank/DDBJ whole genome shotgun (WGS) entry which is preliminary data.</text>
</comment>
<dbReference type="PANTHER" id="PTHR30050:SF5">
    <property type="entry name" value="DNAA REGULATORY INACTIVATOR HDA"/>
    <property type="match status" value="1"/>
</dbReference>
<name>A0A4R8IV36_9GAMM</name>
<keyword evidence="4" id="KW-1185">Reference proteome</keyword>
<accession>A0A4R8IV36</accession>
<dbReference type="AlphaFoldDB" id="A0A4R8IV36"/>
<dbReference type="Pfam" id="PF22688">
    <property type="entry name" value="Hda_lid"/>
    <property type="match status" value="1"/>
</dbReference>
<proteinExistence type="predicted"/>
<dbReference type="EMBL" id="SOQX01000003">
    <property type="protein sequence ID" value="TDY01607.1"/>
    <property type="molecule type" value="Genomic_DNA"/>
</dbReference>
<protein>
    <submittedName>
        <fullName evidence="3">Regulatory inactivation of DnaA Hda protein</fullName>
    </submittedName>
</protein>
<gene>
    <name evidence="3" type="ORF">EDC23_1496</name>
</gene>
<dbReference type="InterPro" id="IPR013317">
    <property type="entry name" value="DnaA_dom"/>
</dbReference>
<dbReference type="Gene3D" id="1.10.8.60">
    <property type="match status" value="1"/>
</dbReference>
<dbReference type="Gene3D" id="3.40.50.300">
    <property type="entry name" value="P-loop containing nucleotide triphosphate hydrolases"/>
    <property type="match status" value="1"/>
</dbReference>
<organism evidence="3 4">
    <name type="scientific">Thiohalophilus thiocyanatoxydans</name>
    <dbReference type="NCBI Taxonomy" id="381308"/>
    <lineage>
        <taxon>Bacteria</taxon>
        <taxon>Pseudomonadati</taxon>
        <taxon>Pseudomonadota</taxon>
        <taxon>Gammaproteobacteria</taxon>
        <taxon>Thiohalomonadales</taxon>
        <taxon>Thiohalophilaceae</taxon>
        <taxon>Thiohalophilus</taxon>
    </lineage>
</organism>
<evidence type="ECO:0000259" key="2">
    <source>
        <dbReference type="Pfam" id="PF22688"/>
    </source>
</evidence>
<sequence>MSRQLPLGIRLRDAATFENFLAAGNEPVLAALQHSSEVSLYLWGAAGTGKTHLLQAVCHQATAQGRRAAYLPLAEPGLHPAMLEGMEQFDLLCLDDVDAVVGDPDWEAALFHAYNRLTAAGHQLRLTASVSPAALAVELPDLHSRLGWGPVFQLQSLNDTAKRQALQQRAGARGVTLDDEVAEYLMKRCPRDMVSLFQLLEALDEASLAAQRRLTIPFVREYLGRQPGP</sequence>
<feature type="domain" description="Chromosomal replication initiator protein DnaA ATPAse" evidence="1">
    <location>
        <begin position="86"/>
        <end position="149"/>
    </location>
</feature>
<evidence type="ECO:0000313" key="4">
    <source>
        <dbReference type="Proteomes" id="UP000294914"/>
    </source>
</evidence>
<dbReference type="InterPro" id="IPR017788">
    <property type="entry name" value="Hda"/>
</dbReference>
<dbReference type="Pfam" id="PF00308">
    <property type="entry name" value="Bac_DnaA"/>
    <property type="match status" value="1"/>
</dbReference>
<evidence type="ECO:0000259" key="1">
    <source>
        <dbReference type="Pfam" id="PF00308"/>
    </source>
</evidence>
<dbReference type="SUPFAM" id="SSF52540">
    <property type="entry name" value="P-loop containing nucleoside triphosphate hydrolases"/>
    <property type="match status" value="1"/>
</dbReference>
<evidence type="ECO:0000313" key="3">
    <source>
        <dbReference type="EMBL" id="TDY01607.1"/>
    </source>
</evidence>
<dbReference type="PANTHER" id="PTHR30050">
    <property type="entry name" value="CHROMOSOMAL REPLICATION INITIATOR PROTEIN DNAA"/>
    <property type="match status" value="1"/>
</dbReference>
<dbReference type="OrthoDB" id="9784878at2"/>
<dbReference type="NCBIfam" id="TIGR03420">
    <property type="entry name" value="DnaA_homol_Hda"/>
    <property type="match status" value="1"/>
</dbReference>
<feature type="domain" description="Hda lid" evidence="2">
    <location>
        <begin position="159"/>
        <end position="223"/>
    </location>
</feature>
<dbReference type="InterPro" id="IPR027417">
    <property type="entry name" value="P-loop_NTPase"/>
</dbReference>